<evidence type="ECO:0000256" key="7">
    <source>
        <dbReference type="SAM" id="Phobius"/>
    </source>
</evidence>
<feature type="transmembrane region" description="Helical" evidence="7">
    <location>
        <begin position="15"/>
        <end position="36"/>
    </location>
</feature>
<keyword evidence="5 7" id="KW-1133">Transmembrane helix</keyword>
<reference evidence="9 10" key="1">
    <citation type="journal article" date="2015" name="Genome Announc.">
        <title>Expanding the biotechnology potential of lactobacilli through comparative genomics of 213 strains and associated genera.</title>
        <authorList>
            <person name="Sun Z."/>
            <person name="Harris H.M."/>
            <person name="McCann A."/>
            <person name="Guo C."/>
            <person name="Argimon S."/>
            <person name="Zhang W."/>
            <person name="Yang X."/>
            <person name="Jeffery I.B."/>
            <person name="Cooney J.C."/>
            <person name="Kagawa T.F."/>
            <person name="Liu W."/>
            <person name="Song Y."/>
            <person name="Salvetti E."/>
            <person name="Wrobel A."/>
            <person name="Rasinkangas P."/>
            <person name="Parkhill J."/>
            <person name="Rea M.C."/>
            <person name="O'Sullivan O."/>
            <person name="Ritari J."/>
            <person name="Douillard F.P."/>
            <person name="Paul Ross R."/>
            <person name="Yang R."/>
            <person name="Briner A.E."/>
            <person name="Felis G.E."/>
            <person name="de Vos W.M."/>
            <person name="Barrangou R."/>
            <person name="Klaenhammer T.R."/>
            <person name="Caufield P.W."/>
            <person name="Cui Y."/>
            <person name="Zhang H."/>
            <person name="O'Toole P.W."/>
        </authorList>
    </citation>
    <scope>NUCLEOTIDE SEQUENCE [LARGE SCALE GENOMIC DNA]</scope>
    <source>
        <strain evidence="9 10">DSM 20623</strain>
    </source>
</reference>
<dbReference type="AlphaFoldDB" id="A0A0R2HWT6"/>
<comment type="subcellular location">
    <subcellularLocation>
        <location evidence="1">Cell membrane</location>
        <topology evidence="1">Multi-pass membrane protein</topology>
    </subcellularLocation>
</comment>
<evidence type="ECO:0000256" key="5">
    <source>
        <dbReference type="ARBA" id="ARBA00022989"/>
    </source>
</evidence>
<dbReference type="EMBL" id="JQBS01000007">
    <property type="protein sequence ID" value="KRN57145.1"/>
    <property type="molecule type" value="Genomic_DNA"/>
</dbReference>
<comment type="caution">
    <text evidence="9">The sequence shown here is derived from an EMBL/GenBank/DDBJ whole genome shotgun (WGS) entry which is preliminary data.</text>
</comment>
<keyword evidence="4 7" id="KW-0812">Transmembrane</keyword>
<dbReference type="Pfam" id="PF00884">
    <property type="entry name" value="Sulfatase"/>
    <property type="match status" value="1"/>
</dbReference>
<dbReference type="GO" id="GO:0005886">
    <property type="term" value="C:plasma membrane"/>
    <property type="evidence" value="ECO:0007669"/>
    <property type="project" value="UniProtKB-SubCell"/>
</dbReference>
<feature type="transmembrane region" description="Helical" evidence="7">
    <location>
        <begin position="132"/>
        <end position="153"/>
    </location>
</feature>
<evidence type="ECO:0000256" key="3">
    <source>
        <dbReference type="ARBA" id="ARBA00022475"/>
    </source>
</evidence>
<keyword evidence="3" id="KW-1003">Cell membrane</keyword>
<dbReference type="Gene3D" id="3.40.720.10">
    <property type="entry name" value="Alkaline Phosphatase, subunit A"/>
    <property type="match status" value="1"/>
</dbReference>
<feature type="transmembrane region" description="Helical" evidence="7">
    <location>
        <begin position="165"/>
        <end position="185"/>
    </location>
</feature>
<evidence type="ECO:0000313" key="9">
    <source>
        <dbReference type="EMBL" id="KRN57145.1"/>
    </source>
</evidence>
<dbReference type="eggNOG" id="COG1368">
    <property type="taxonomic scope" value="Bacteria"/>
</dbReference>
<feature type="domain" description="Sulfatase N-terminal" evidence="8">
    <location>
        <begin position="265"/>
        <end position="549"/>
    </location>
</feature>
<dbReference type="InterPro" id="IPR050448">
    <property type="entry name" value="OpgB/LTA_synthase_biosynth"/>
</dbReference>
<dbReference type="PATRIC" id="fig|1449336.4.peg.124"/>
<evidence type="ECO:0000256" key="6">
    <source>
        <dbReference type="ARBA" id="ARBA00023136"/>
    </source>
</evidence>
<gene>
    <name evidence="9" type="ORF">IV74_GL000123</name>
</gene>
<organism evidence="9 10">
    <name type="scientific">Carnobacterium divergens DSM 20623</name>
    <dbReference type="NCBI Taxonomy" id="1449336"/>
    <lineage>
        <taxon>Bacteria</taxon>
        <taxon>Bacillati</taxon>
        <taxon>Bacillota</taxon>
        <taxon>Bacilli</taxon>
        <taxon>Lactobacillales</taxon>
        <taxon>Carnobacteriaceae</taxon>
        <taxon>Carnobacterium</taxon>
    </lineage>
</organism>
<dbReference type="Proteomes" id="UP000051658">
    <property type="component" value="Unassembled WGS sequence"/>
</dbReference>
<evidence type="ECO:0000259" key="8">
    <source>
        <dbReference type="Pfam" id="PF00884"/>
    </source>
</evidence>
<keyword evidence="10" id="KW-1185">Reference proteome</keyword>
<dbReference type="PANTHER" id="PTHR47371">
    <property type="entry name" value="LIPOTEICHOIC ACID SYNTHASE"/>
    <property type="match status" value="1"/>
</dbReference>
<proteinExistence type="predicted"/>
<evidence type="ECO:0000256" key="2">
    <source>
        <dbReference type="ARBA" id="ARBA00004936"/>
    </source>
</evidence>
<dbReference type="InterPro" id="IPR017850">
    <property type="entry name" value="Alkaline_phosphatase_core_sf"/>
</dbReference>
<evidence type="ECO:0000256" key="4">
    <source>
        <dbReference type="ARBA" id="ARBA00022692"/>
    </source>
</evidence>
<dbReference type="InterPro" id="IPR000917">
    <property type="entry name" value="Sulfatase_N"/>
</dbReference>
<evidence type="ECO:0000313" key="10">
    <source>
        <dbReference type="Proteomes" id="UP000051658"/>
    </source>
</evidence>
<dbReference type="SUPFAM" id="SSF53649">
    <property type="entry name" value="Alkaline phosphatase-like"/>
    <property type="match status" value="1"/>
</dbReference>
<dbReference type="CDD" id="cd16015">
    <property type="entry name" value="LTA_synthase"/>
    <property type="match status" value="1"/>
</dbReference>
<comment type="pathway">
    <text evidence="2">Cell wall biogenesis; lipoteichoic acid biosynthesis.</text>
</comment>
<evidence type="ECO:0000256" key="1">
    <source>
        <dbReference type="ARBA" id="ARBA00004651"/>
    </source>
</evidence>
<accession>A0A0R2HWT6</accession>
<dbReference type="PANTHER" id="PTHR47371:SF3">
    <property type="entry name" value="PHOSPHOGLYCEROL TRANSFERASE I"/>
    <property type="match status" value="1"/>
</dbReference>
<keyword evidence="6 7" id="KW-0472">Membrane</keyword>
<protein>
    <recommendedName>
        <fullName evidence="8">Sulfatase N-terminal domain-containing protein</fullName>
    </recommendedName>
</protein>
<feature type="transmembrane region" description="Helical" evidence="7">
    <location>
        <begin position="56"/>
        <end position="73"/>
    </location>
</feature>
<name>A0A0R2HWT6_CARDV</name>
<feature type="transmembrane region" description="Helical" evidence="7">
    <location>
        <begin position="80"/>
        <end position="99"/>
    </location>
</feature>
<sequence>MFLERNKMSIHTKKIIYYSAQLILAFLTPQLLFRLLEGSFLDFNYNFVDDFINLNPEIYKFSYLILFLIVLWFSSILGDIISGSIITSTIMIAIAYANAQKMHSRNFPLVPEELSMISEVKSLIKMVNLSQLLLIGLGILFLTGLTFFIKYYFSFKLKITFKSKWVFLFRTISLCFLSISLYSIIQISNPDSAAGKYAQKKGIEFLEWNQNVNFINNGFVLGFTYNINSYAMEKPENYNRKNIEKIVTKYKKQTAKKTDTALDVNVIYIMNESFTNPAKSSNIYQYGENPIPYISEILENYPSGQTLVGEYGGGTANIEFEALTSFSTYFTKGTPYQNSVSKVKDFPSIVSYFNDLDYQTTALHPYFKTMYKRDLVYQNYGFDNFYGIDEMEHVGIISPSLHVNDGEAYKDVLKQLNSNEKNQFILLITMQNHIPYDPDYLSNEFYIENDTIDQEKKQAMSAYLGSLNLSDQSFYELTLELSKIEKKTAVVFWGDHYPGSDIYKDLFEVDQQQVHQTPLFYWTNYQEKDSELGTISPNQITNNLLDIIDYPKTPFLTMINELEKTIPALTKEIHLDSNNHIIGPSELNSKVMEDYRLIQYDILLGKNYSKKLNFFELLN</sequence>